<sequence length="54" mass="6227">MGITNLQMKLERVAAHDKNQKYKEGKFVLERDYFCLAFAFKMLEEKLGGSVKDG</sequence>
<evidence type="ECO:0000259" key="1">
    <source>
        <dbReference type="PROSITE" id="PS51792"/>
    </source>
</evidence>
<dbReference type="PROSITE" id="PS51792">
    <property type="entry name" value="YIPPEE"/>
    <property type="match status" value="1"/>
</dbReference>
<protein>
    <recommendedName>
        <fullName evidence="1">Yippee domain-containing protein</fullName>
    </recommendedName>
</protein>
<evidence type="ECO:0000313" key="3">
    <source>
        <dbReference type="Proteomes" id="UP000327013"/>
    </source>
</evidence>
<keyword evidence="3" id="KW-1185">Reference proteome</keyword>
<dbReference type="Proteomes" id="UP000327013">
    <property type="component" value="Chromosome 1"/>
</dbReference>
<accession>A0A5N6Q9A7</accession>
<dbReference type="InterPro" id="IPR034751">
    <property type="entry name" value="Yippee"/>
</dbReference>
<feature type="domain" description="Yippee" evidence="1">
    <location>
        <begin position="1"/>
        <end position="38"/>
    </location>
</feature>
<dbReference type="EMBL" id="CM017321">
    <property type="protein sequence ID" value="KAE7995746.1"/>
    <property type="molecule type" value="Genomic_DNA"/>
</dbReference>
<evidence type="ECO:0000313" key="2">
    <source>
        <dbReference type="EMBL" id="KAE7995746.1"/>
    </source>
</evidence>
<dbReference type="AlphaFoldDB" id="A0A5N6Q9A7"/>
<proteinExistence type="predicted"/>
<name>A0A5N6Q9A7_9ROSI</name>
<gene>
    <name evidence="2" type="ORF">FH972_000515</name>
</gene>
<organism evidence="2 3">
    <name type="scientific">Carpinus fangiana</name>
    <dbReference type="NCBI Taxonomy" id="176857"/>
    <lineage>
        <taxon>Eukaryota</taxon>
        <taxon>Viridiplantae</taxon>
        <taxon>Streptophyta</taxon>
        <taxon>Embryophyta</taxon>
        <taxon>Tracheophyta</taxon>
        <taxon>Spermatophyta</taxon>
        <taxon>Magnoliopsida</taxon>
        <taxon>eudicotyledons</taxon>
        <taxon>Gunneridae</taxon>
        <taxon>Pentapetalae</taxon>
        <taxon>rosids</taxon>
        <taxon>fabids</taxon>
        <taxon>Fagales</taxon>
        <taxon>Betulaceae</taxon>
        <taxon>Carpinus</taxon>
    </lineage>
</organism>
<reference evidence="2 3" key="1">
    <citation type="submission" date="2019-06" db="EMBL/GenBank/DDBJ databases">
        <title>A chromosomal-level reference genome of Carpinus fangiana (Coryloideae, Betulaceae).</title>
        <authorList>
            <person name="Yang X."/>
            <person name="Wang Z."/>
            <person name="Zhang L."/>
            <person name="Hao G."/>
            <person name="Liu J."/>
            <person name="Yang Y."/>
        </authorList>
    </citation>
    <scope>NUCLEOTIDE SEQUENCE [LARGE SCALE GENOMIC DNA]</scope>
    <source>
        <strain evidence="2">Cfa_2016G</strain>
        <tissue evidence="2">Leaf</tissue>
    </source>
</reference>